<sequence length="200" mass="22437">MLPDEKTLNLVIKLRQSSKELAREAHKSKKQEALEKKKMEKEMKNGRPQLARTHAESAVRKQEEQLNYLQLSARIDAVASRIYSAAMANRLTRNMAQVNKALEGAMNATNLERVTATMDNFEKNFNNLDVIDEYTREATSSATVVGAPQDEVDRLMAQTADKVGVELNQDLQEATPVPTKVGPTEIEEQGLSERLRALRS</sequence>
<evidence type="ECO:0008006" key="4">
    <source>
        <dbReference type="Google" id="ProtNLM"/>
    </source>
</evidence>
<name>A0A2V1E2R9_9PLEO</name>
<evidence type="ECO:0000256" key="1">
    <source>
        <dbReference type="SAM" id="MobiDB-lite"/>
    </source>
</evidence>
<feature type="compositionally biased region" description="Basic and acidic residues" evidence="1">
    <location>
        <begin position="191"/>
        <end position="200"/>
    </location>
</feature>
<dbReference type="Pfam" id="PF03357">
    <property type="entry name" value="Snf7"/>
    <property type="match status" value="1"/>
</dbReference>
<dbReference type="STRING" id="97972.A0A2V1E2R9"/>
<dbReference type="OrthoDB" id="10266568at2759"/>
<feature type="compositionally biased region" description="Basic and acidic residues" evidence="1">
    <location>
        <begin position="19"/>
        <end position="45"/>
    </location>
</feature>
<dbReference type="GO" id="GO:0007034">
    <property type="term" value="P:vacuolar transport"/>
    <property type="evidence" value="ECO:0007669"/>
    <property type="project" value="InterPro"/>
</dbReference>
<dbReference type="Gene3D" id="6.10.140.1230">
    <property type="match status" value="1"/>
</dbReference>
<reference evidence="2 3" key="1">
    <citation type="journal article" date="2018" name="Sci. Rep.">
        <title>Comparative genomics provides insights into the lifestyle and reveals functional heterogeneity of dark septate endophytic fungi.</title>
        <authorList>
            <person name="Knapp D.G."/>
            <person name="Nemeth J.B."/>
            <person name="Barry K."/>
            <person name="Hainaut M."/>
            <person name="Henrissat B."/>
            <person name="Johnson J."/>
            <person name="Kuo A."/>
            <person name="Lim J.H.P."/>
            <person name="Lipzen A."/>
            <person name="Nolan M."/>
            <person name="Ohm R.A."/>
            <person name="Tamas L."/>
            <person name="Grigoriev I.V."/>
            <person name="Spatafora J.W."/>
            <person name="Nagy L.G."/>
            <person name="Kovacs G.M."/>
        </authorList>
    </citation>
    <scope>NUCLEOTIDE SEQUENCE [LARGE SCALE GENOMIC DNA]</scope>
    <source>
        <strain evidence="2 3">DSE2036</strain>
    </source>
</reference>
<accession>A0A2V1E2R9</accession>
<dbReference type="Proteomes" id="UP000244855">
    <property type="component" value="Unassembled WGS sequence"/>
</dbReference>
<evidence type="ECO:0000313" key="2">
    <source>
        <dbReference type="EMBL" id="PVI04827.1"/>
    </source>
</evidence>
<feature type="region of interest" description="Disordered" evidence="1">
    <location>
        <begin position="168"/>
        <end position="200"/>
    </location>
</feature>
<keyword evidence="3" id="KW-1185">Reference proteome</keyword>
<organism evidence="2 3">
    <name type="scientific">Periconia macrospinosa</name>
    <dbReference type="NCBI Taxonomy" id="97972"/>
    <lineage>
        <taxon>Eukaryota</taxon>
        <taxon>Fungi</taxon>
        <taxon>Dikarya</taxon>
        <taxon>Ascomycota</taxon>
        <taxon>Pezizomycotina</taxon>
        <taxon>Dothideomycetes</taxon>
        <taxon>Pleosporomycetidae</taxon>
        <taxon>Pleosporales</taxon>
        <taxon>Massarineae</taxon>
        <taxon>Periconiaceae</taxon>
        <taxon>Periconia</taxon>
    </lineage>
</organism>
<gene>
    <name evidence="2" type="ORF">DM02DRAFT_585389</name>
</gene>
<dbReference type="AlphaFoldDB" id="A0A2V1E2R9"/>
<dbReference type="EMBL" id="KZ805318">
    <property type="protein sequence ID" value="PVI04827.1"/>
    <property type="molecule type" value="Genomic_DNA"/>
</dbReference>
<feature type="region of interest" description="Disordered" evidence="1">
    <location>
        <begin position="19"/>
        <end position="51"/>
    </location>
</feature>
<dbReference type="PANTHER" id="PTHR10476">
    <property type="entry name" value="CHARGED MULTIVESICULAR BODY PROTEIN"/>
    <property type="match status" value="1"/>
</dbReference>
<protein>
    <recommendedName>
        <fullName evidence="4">Snf7-domain-containing protein</fullName>
    </recommendedName>
</protein>
<dbReference type="InterPro" id="IPR005024">
    <property type="entry name" value="Snf7_fam"/>
</dbReference>
<evidence type="ECO:0000313" key="3">
    <source>
        <dbReference type="Proteomes" id="UP000244855"/>
    </source>
</evidence>
<proteinExistence type="predicted"/>